<feature type="transmembrane region" description="Helical" evidence="7">
    <location>
        <begin position="263"/>
        <end position="280"/>
    </location>
</feature>
<keyword evidence="5 7" id="KW-0472">Membrane</keyword>
<dbReference type="Pfam" id="PF13520">
    <property type="entry name" value="AA_permease_2"/>
    <property type="match status" value="1"/>
</dbReference>
<evidence type="ECO:0000256" key="3">
    <source>
        <dbReference type="ARBA" id="ARBA00022692"/>
    </source>
</evidence>
<dbReference type="PANTHER" id="PTHR45649">
    <property type="entry name" value="AMINO-ACID PERMEASE BAT1"/>
    <property type="match status" value="1"/>
</dbReference>
<feature type="transmembrane region" description="Helical" evidence="7">
    <location>
        <begin position="187"/>
        <end position="209"/>
    </location>
</feature>
<keyword evidence="3 7" id="KW-0812">Transmembrane</keyword>
<dbReference type="PANTHER" id="PTHR45649:SF26">
    <property type="entry name" value="OS04G0435100 PROTEIN"/>
    <property type="match status" value="1"/>
</dbReference>
<gene>
    <name evidence="8" type="ORF">HD556DRAFT_1418106</name>
</gene>
<keyword evidence="4 7" id="KW-1133">Transmembrane helix</keyword>
<dbReference type="PIRSF" id="PIRSF006060">
    <property type="entry name" value="AA_transporter"/>
    <property type="match status" value="1"/>
</dbReference>
<evidence type="ECO:0000256" key="4">
    <source>
        <dbReference type="ARBA" id="ARBA00022989"/>
    </source>
</evidence>
<feature type="transmembrane region" description="Helical" evidence="7">
    <location>
        <begin position="467"/>
        <end position="491"/>
    </location>
</feature>
<dbReference type="EMBL" id="JABBWE010000100">
    <property type="protein sequence ID" value="KAG1785951.1"/>
    <property type="molecule type" value="Genomic_DNA"/>
</dbReference>
<feature type="region of interest" description="Disordered" evidence="6">
    <location>
        <begin position="537"/>
        <end position="557"/>
    </location>
</feature>
<proteinExistence type="predicted"/>
<keyword evidence="2" id="KW-0813">Transport</keyword>
<dbReference type="GeneID" id="64598166"/>
<comment type="subcellular location">
    <subcellularLocation>
        <location evidence="1">Membrane</location>
        <topology evidence="1">Multi-pass membrane protein</topology>
    </subcellularLocation>
</comment>
<accession>A0A9P7ABB8</accession>
<evidence type="ECO:0000256" key="7">
    <source>
        <dbReference type="SAM" id="Phobius"/>
    </source>
</evidence>
<feature type="transmembrane region" description="Helical" evidence="7">
    <location>
        <begin position="503"/>
        <end position="522"/>
    </location>
</feature>
<dbReference type="GO" id="GO:0022857">
    <property type="term" value="F:transmembrane transporter activity"/>
    <property type="evidence" value="ECO:0007669"/>
    <property type="project" value="InterPro"/>
</dbReference>
<dbReference type="AlphaFoldDB" id="A0A9P7ABB8"/>
<feature type="transmembrane region" description="Helical" evidence="7">
    <location>
        <begin position="69"/>
        <end position="92"/>
    </location>
</feature>
<feature type="transmembrane region" description="Helical" evidence="7">
    <location>
        <begin position="300"/>
        <end position="320"/>
    </location>
</feature>
<feature type="transmembrane region" description="Helical" evidence="7">
    <location>
        <begin position="104"/>
        <end position="136"/>
    </location>
</feature>
<evidence type="ECO:0000256" key="1">
    <source>
        <dbReference type="ARBA" id="ARBA00004141"/>
    </source>
</evidence>
<feature type="transmembrane region" description="Helical" evidence="7">
    <location>
        <begin position="221"/>
        <end position="242"/>
    </location>
</feature>
<dbReference type="InterPro" id="IPR002293">
    <property type="entry name" value="AA/rel_permease1"/>
</dbReference>
<comment type="caution">
    <text evidence="8">The sequence shown here is derived from an EMBL/GenBank/DDBJ whole genome shotgun (WGS) entry which is preliminary data.</text>
</comment>
<evidence type="ECO:0000313" key="8">
    <source>
        <dbReference type="EMBL" id="KAG1785951.1"/>
    </source>
</evidence>
<feature type="transmembrane region" description="Helical" evidence="7">
    <location>
        <begin position="436"/>
        <end position="455"/>
    </location>
</feature>
<feature type="transmembrane region" description="Helical" evidence="7">
    <location>
        <begin position="407"/>
        <end position="430"/>
    </location>
</feature>
<dbReference type="GO" id="GO:0016020">
    <property type="term" value="C:membrane"/>
    <property type="evidence" value="ECO:0007669"/>
    <property type="project" value="UniProtKB-SubCell"/>
</dbReference>
<organism evidence="8 9">
    <name type="scientific">Suillus plorans</name>
    <dbReference type="NCBI Taxonomy" id="116603"/>
    <lineage>
        <taxon>Eukaryota</taxon>
        <taxon>Fungi</taxon>
        <taxon>Dikarya</taxon>
        <taxon>Basidiomycota</taxon>
        <taxon>Agaricomycotina</taxon>
        <taxon>Agaricomycetes</taxon>
        <taxon>Agaricomycetidae</taxon>
        <taxon>Boletales</taxon>
        <taxon>Suillineae</taxon>
        <taxon>Suillaceae</taxon>
        <taxon>Suillus</taxon>
    </lineage>
</organism>
<dbReference type="RefSeq" id="XP_041153433.1">
    <property type="nucleotide sequence ID" value="XM_041304402.1"/>
</dbReference>
<name>A0A9P7ABB8_9AGAM</name>
<protein>
    <submittedName>
        <fullName evidence="8">Amino acid transporter</fullName>
    </submittedName>
</protein>
<sequence length="557" mass="60280">MTIYSAECTSTPHTRFSPSDKMTKYNDTGIVTESISVNSQDGISPVHREDNILLQKLGYKSQFKREFSLLETISFSMAIMAASCGVTTGYSYPLLSGGHFAMVWAWPIACAFVMCVAASMAELASSMPTSAGLYYFSAKMASKERSALASWITGWSNITGQVTLICSIDFSCTELITTAIAMSTDGAVVLGSGATFGILMAIHLTQAIFCSAGTRILARTTVVTMVLILTTSIGATIALLVCSGDQRASSVDAWTKFENNTGWSNNVWAFILAFTSPMWSLTGYDSAAHIAEETAGAARAAPIAILVGVLGTEILGWLYYIGASYATNSVPDILQSKLALPLGQVFLNVMGKKGALTLWCSIIVLQYLCGCSQAVDASRVIFAFSRDNALPGSRWWKRINHTTGSPVNAVWFAMVLSAICGTLVFSTAAFNSLASASVIGLYISYVTPIYCRVTWGKEKLQPGPFNLGWWSFPIGWIGISWVAFMVVMLLFPYTQTANVQTMNYSIVIVMAVFIFAGGSWIFSARHWFTGPVPNIDRQSDSSSYSEKHNTESNSPRI</sequence>
<keyword evidence="9" id="KW-1185">Reference proteome</keyword>
<dbReference type="Gene3D" id="1.20.1740.10">
    <property type="entry name" value="Amino acid/polyamine transporter I"/>
    <property type="match status" value="1"/>
</dbReference>
<evidence type="ECO:0000256" key="2">
    <source>
        <dbReference type="ARBA" id="ARBA00022448"/>
    </source>
</evidence>
<evidence type="ECO:0000256" key="6">
    <source>
        <dbReference type="SAM" id="MobiDB-lite"/>
    </source>
</evidence>
<evidence type="ECO:0000313" key="9">
    <source>
        <dbReference type="Proteomes" id="UP000719766"/>
    </source>
</evidence>
<dbReference type="OrthoDB" id="3900342at2759"/>
<evidence type="ECO:0000256" key="5">
    <source>
        <dbReference type="ARBA" id="ARBA00023136"/>
    </source>
</evidence>
<dbReference type="Proteomes" id="UP000719766">
    <property type="component" value="Unassembled WGS sequence"/>
</dbReference>
<reference evidence="8" key="1">
    <citation type="journal article" date="2020" name="New Phytol.">
        <title>Comparative genomics reveals dynamic genome evolution in host specialist ectomycorrhizal fungi.</title>
        <authorList>
            <person name="Lofgren L.A."/>
            <person name="Nguyen N.H."/>
            <person name="Vilgalys R."/>
            <person name="Ruytinx J."/>
            <person name="Liao H.L."/>
            <person name="Branco S."/>
            <person name="Kuo A."/>
            <person name="LaButti K."/>
            <person name="Lipzen A."/>
            <person name="Andreopoulos W."/>
            <person name="Pangilinan J."/>
            <person name="Riley R."/>
            <person name="Hundley H."/>
            <person name="Na H."/>
            <person name="Barry K."/>
            <person name="Grigoriev I.V."/>
            <person name="Stajich J.E."/>
            <person name="Kennedy P.G."/>
        </authorList>
    </citation>
    <scope>NUCLEOTIDE SEQUENCE</scope>
    <source>
        <strain evidence="8">S12</strain>
    </source>
</reference>